<organism evidence="1 2">
    <name type="scientific">Araneus ventricosus</name>
    <name type="common">Orbweaver spider</name>
    <name type="synonym">Epeira ventricosa</name>
    <dbReference type="NCBI Taxonomy" id="182803"/>
    <lineage>
        <taxon>Eukaryota</taxon>
        <taxon>Metazoa</taxon>
        <taxon>Ecdysozoa</taxon>
        <taxon>Arthropoda</taxon>
        <taxon>Chelicerata</taxon>
        <taxon>Arachnida</taxon>
        <taxon>Araneae</taxon>
        <taxon>Araneomorphae</taxon>
        <taxon>Entelegynae</taxon>
        <taxon>Araneoidea</taxon>
        <taxon>Araneidae</taxon>
        <taxon>Araneus</taxon>
    </lineage>
</organism>
<proteinExistence type="predicted"/>
<keyword evidence="2" id="KW-1185">Reference proteome</keyword>
<dbReference type="Proteomes" id="UP000499080">
    <property type="component" value="Unassembled WGS sequence"/>
</dbReference>
<sequence length="67" mass="7652">MLTPAWGHHESVDEKPPDKFSNCLTQQWAFLPSELMNTIIMSMEHRCHVSTAVKLGIREKTKPCNLS</sequence>
<evidence type="ECO:0000313" key="2">
    <source>
        <dbReference type="Proteomes" id="UP000499080"/>
    </source>
</evidence>
<accession>A0A4Y2MZP7</accession>
<reference evidence="1 2" key="1">
    <citation type="journal article" date="2019" name="Sci. Rep.">
        <title>Orb-weaving spider Araneus ventricosus genome elucidates the spidroin gene catalogue.</title>
        <authorList>
            <person name="Kono N."/>
            <person name="Nakamura H."/>
            <person name="Ohtoshi R."/>
            <person name="Moran D.A.P."/>
            <person name="Shinohara A."/>
            <person name="Yoshida Y."/>
            <person name="Fujiwara M."/>
            <person name="Mori M."/>
            <person name="Tomita M."/>
            <person name="Arakawa K."/>
        </authorList>
    </citation>
    <scope>NUCLEOTIDE SEQUENCE [LARGE SCALE GENOMIC DNA]</scope>
</reference>
<name>A0A4Y2MZP7_ARAVE</name>
<dbReference type="EMBL" id="BGPR01008169">
    <property type="protein sequence ID" value="GBN31989.1"/>
    <property type="molecule type" value="Genomic_DNA"/>
</dbReference>
<comment type="caution">
    <text evidence="1">The sequence shown here is derived from an EMBL/GenBank/DDBJ whole genome shotgun (WGS) entry which is preliminary data.</text>
</comment>
<dbReference type="AlphaFoldDB" id="A0A4Y2MZP7"/>
<protein>
    <submittedName>
        <fullName evidence="1">Uncharacterized protein</fullName>
    </submittedName>
</protein>
<evidence type="ECO:0000313" key="1">
    <source>
        <dbReference type="EMBL" id="GBN31989.1"/>
    </source>
</evidence>
<gene>
    <name evidence="1" type="ORF">AVEN_51704_1</name>
</gene>